<proteinExistence type="predicted"/>
<reference evidence="1" key="2">
    <citation type="journal article" date="2015" name="Fish Shellfish Immunol.">
        <title>Early steps in the European eel (Anguilla anguilla)-Vibrio vulnificus interaction in the gills: Role of the RtxA13 toxin.</title>
        <authorList>
            <person name="Callol A."/>
            <person name="Pajuelo D."/>
            <person name="Ebbesson L."/>
            <person name="Teles M."/>
            <person name="MacKenzie S."/>
            <person name="Amaro C."/>
        </authorList>
    </citation>
    <scope>NUCLEOTIDE SEQUENCE</scope>
</reference>
<reference evidence="1" key="1">
    <citation type="submission" date="2014-11" db="EMBL/GenBank/DDBJ databases">
        <authorList>
            <person name="Amaro Gonzalez C."/>
        </authorList>
    </citation>
    <scope>NUCLEOTIDE SEQUENCE</scope>
</reference>
<dbReference type="AlphaFoldDB" id="A0A0E9WVV8"/>
<evidence type="ECO:0000313" key="1">
    <source>
        <dbReference type="EMBL" id="JAH94552.1"/>
    </source>
</evidence>
<accession>A0A0E9WVV8</accession>
<organism evidence="1">
    <name type="scientific">Anguilla anguilla</name>
    <name type="common">European freshwater eel</name>
    <name type="synonym">Muraena anguilla</name>
    <dbReference type="NCBI Taxonomy" id="7936"/>
    <lineage>
        <taxon>Eukaryota</taxon>
        <taxon>Metazoa</taxon>
        <taxon>Chordata</taxon>
        <taxon>Craniata</taxon>
        <taxon>Vertebrata</taxon>
        <taxon>Euteleostomi</taxon>
        <taxon>Actinopterygii</taxon>
        <taxon>Neopterygii</taxon>
        <taxon>Teleostei</taxon>
        <taxon>Anguilliformes</taxon>
        <taxon>Anguillidae</taxon>
        <taxon>Anguilla</taxon>
    </lineage>
</organism>
<dbReference type="EMBL" id="GBXM01014025">
    <property type="protein sequence ID" value="JAH94552.1"/>
    <property type="molecule type" value="Transcribed_RNA"/>
</dbReference>
<name>A0A0E9WVV8_ANGAN</name>
<sequence length="50" mass="6025">MSTHLLFKFLICTSTMQNTKQSKMVLAGQLYHQHVEWKSLKVYRDFVLFF</sequence>
<protein>
    <submittedName>
        <fullName evidence="1">Uncharacterized protein</fullName>
    </submittedName>
</protein>